<dbReference type="PIRSF" id="PIRSF016262">
    <property type="entry name" value="LPLase"/>
    <property type="match status" value="1"/>
</dbReference>
<evidence type="ECO:0000256" key="6">
    <source>
        <dbReference type="PIRSR" id="PIRSR016262-1"/>
    </source>
</evidence>
<feature type="active site" description="Acyl-thioester intermediate" evidence="6">
    <location>
        <position position="81"/>
    </location>
</feature>
<feature type="domain" description="BPL/LPL catalytic" evidence="8">
    <location>
        <begin position="1"/>
        <end position="123"/>
    </location>
</feature>
<evidence type="ECO:0000256" key="5">
    <source>
        <dbReference type="ARBA" id="ARBA00023315"/>
    </source>
</evidence>
<dbReference type="InterPro" id="IPR045864">
    <property type="entry name" value="aa-tRNA-synth_II/BPL/LPL"/>
</dbReference>
<keyword evidence="5" id="KW-0012">Acyltransferase</keyword>
<comment type="caution">
    <text evidence="9">The sequence shown here is derived from an EMBL/GenBank/DDBJ whole genome shotgun (WGS) entry which is preliminary data.</text>
</comment>
<evidence type="ECO:0000313" key="9">
    <source>
        <dbReference type="EMBL" id="KAK9806942.1"/>
    </source>
</evidence>
<dbReference type="InterPro" id="IPR004143">
    <property type="entry name" value="BPL_LPL_catalytic"/>
</dbReference>
<accession>A0AAW1PDG3</accession>
<dbReference type="AlphaFoldDB" id="A0AAW1PDG3"/>
<dbReference type="Proteomes" id="UP001489004">
    <property type="component" value="Unassembled WGS sequence"/>
</dbReference>
<dbReference type="EC" id="2.3.1.181" evidence="3"/>
<protein>
    <recommendedName>
        <fullName evidence="3">lipoyl(octanoyl) transferase</fullName>
        <ecNumber evidence="3">2.3.1.181</ecNumber>
    </recommendedName>
</protein>
<dbReference type="NCBIfam" id="TIGR00214">
    <property type="entry name" value="lipB"/>
    <property type="match status" value="1"/>
</dbReference>
<dbReference type="InterPro" id="IPR000544">
    <property type="entry name" value="Octanoyltransferase"/>
</dbReference>
<name>A0AAW1PDG3_9CHLO</name>
<comment type="pathway">
    <text evidence="1">Protein modification; protein lipoylation via endogenous pathway; protein N(6)-(lipoyl)lysine from octanoyl-[acyl-carrier-protein]: step 1/2.</text>
</comment>
<dbReference type="SUPFAM" id="SSF55681">
    <property type="entry name" value="Class II aaRS and biotin synthetases"/>
    <property type="match status" value="1"/>
</dbReference>
<comment type="similarity">
    <text evidence="2">Belongs to the LipB family.</text>
</comment>
<dbReference type="PANTHER" id="PTHR10993:SF15">
    <property type="entry name" value="OCTANOYLTRANSFERASE LIP2, MITOCHONDRIAL"/>
    <property type="match status" value="1"/>
</dbReference>
<feature type="site" description="Lowers pKa of active site Cys" evidence="7">
    <location>
        <position position="47"/>
    </location>
</feature>
<dbReference type="EMBL" id="JALJOR010000013">
    <property type="protein sequence ID" value="KAK9806942.1"/>
    <property type="molecule type" value="Genomic_DNA"/>
</dbReference>
<evidence type="ECO:0000259" key="8">
    <source>
        <dbReference type="PROSITE" id="PS51733"/>
    </source>
</evidence>
<reference evidence="9 10" key="1">
    <citation type="journal article" date="2024" name="Nat. Commun.">
        <title>Phylogenomics reveals the evolutionary origins of lichenization in chlorophyte algae.</title>
        <authorList>
            <person name="Puginier C."/>
            <person name="Libourel C."/>
            <person name="Otte J."/>
            <person name="Skaloud P."/>
            <person name="Haon M."/>
            <person name="Grisel S."/>
            <person name="Petersen M."/>
            <person name="Berrin J.G."/>
            <person name="Delaux P.M."/>
            <person name="Dal Grande F."/>
            <person name="Keller J."/>
        </authorList>
    </citation>
    <scope>NUCLEOTIDE SEQUENCE [LARGE SCALE GENOMIC DNA]</scope>
    <source>
        <strain evidence="9 10">SAG 2043</strain>
    </source>
</reference>
<evidence type="ECO:0000313" key="10">
    <source>
        <dbReference type="Proteomes" id="UP001489004"/>
    </source>
</evidence>
<dbReference type="PROSITE" id="PS51733">
    <property type="entry name" value="BPL_LPL_CATALYTIC"/>
    <property type="match status" value="1"/>
</dbReference>
<evidence type="ECO:0000256" key="1">
    <source>
        <dbReference type="ARBA" id="ARBA00004821"/>
    </source>
</evidence>
<dbReference type="Gene3D" id="3.30.930.10">
    <property type="entry name" value="Bira Bifunctional Protein, Domain 2"/>
    <property type="match status" value="1"/>
</dbReference>
<proteinExistence type="inferred from homology"/>
<sequence length="133" mass="14624">MACSTPQYTRAYVEGLEDVAVQVAGLYGLHARGRVPGRTGIWVGDRKLTAIGVQISHGITAHGLALNVNTDLNHFRQIVPCGIADKEVTSLQQELRVANGVLDEQRVAEQLASQFCSMFRYDEVVREHPLGHE</sequence>
<dbReference type="GO" id="GO:0033819">
    <property type="term" value="F:lipoyl(octanoyl) transferase activity"/>
    <property type="evidence" value="ECO:0007669"/>
    <property type="project" value="UniProtKB-EC"/>
</dbReference>
<gene>
    <name evidence="9" type="ORF">WJX72_008226</name>
</gene>
<evidence type="ECO:0000256" key="4">
    <source>
        <dbReference type="ARBA" id="ARBA00022679"/>
    </source>
</evidence>
<evidence type="ECO:0000256" key="2">
    <source>
        <dbReference type="ARBA" id="ARBA00007907"/>
    </source>
</evidence>
<keyword evidence="4" id="KW-0808">Transferase</keyword>
<keyword evidence="10" id="KW-1185">Reference proteome</keyword>
<organism evidence="9 10">
    <name type="scientific">[Myrmecia] bisecta</name>
    <dbReference type="NCBI Taxonomy" id="41462"/>
    <lineage>
        <taxon>Eukaryota</taxon>
        <taxon>Viridiplantae</taxon>
        <taxon>Chlorophyta</taxon>
        <taxon>core chlorophytes</taxon>
        <taxon>Trebouxiophyceae</taxon>
        <taxon>Trebouxiales</taxon>
        <taxon>Trebouxiaceae</taxon>
        <taxon>Myrmecia</taxon>
    </lineage>
</organism>
<dbReference type="GO" id="GO:0009249">
    <property type="term" value="P:protein lipoylation"/>
    <property type="evidence" value="ECO:0007669"/>
    <property type="project" value="InterPro"/>
</dbReference>
<dbReference type="Pfam" id="PF21948">
    <property type="entry name" value="LplA-B_cat"/>
    <property type="match status" value="1"/>
</dbReference>
<evidence type="ECO:0000256" key="7">
    <source>
        <dbReference type="PIRSR" id="PIRSR016262-3"/>
    </source>
</evidence>
<evidence type="ECO:0000256" key="3">
    <source>
        <dbReference type="ARBA" id="ARBA00012334"/>
    </source>
</evidence>
<dbReference type="PANTHER" id="PTHR10993">
    <property type="entry name" value="OCTANOYLTRANSFERASE"/>
    <property type="match status" value="1"/>
</dbReference>